<evidence type="ECO:0000313" key="3">
    <source>
        <dbReference type="Proteomes" id="UP000003805"/>
    </source>
</evidence>
<dbReference type="Proteomes" id="UP000003805">
    <property type="component" value="Unassembled WGS sequence"/>
</dbReference>
<protein>
    <submittedName>
        <fullName evidence="2">Uncharacterized protein</fullName>
    </submittedName>
</protein>
<reference evidence="2 3" key="1">
    <citation type="submission" date="2010-02" db="EMBL/GenBank/DDBJ databases">
        <title>The Genome Sequence of Prevotella oris strain C735.</title>
        <authorList>
            <consortium name="The Broad Institute Genome Sequencing Platform"/>
            <person name="Ward D."/>
            <person name="Feldgarden M."/>
            <person name="Earl A."/>
            <person name="Young S.K."/>
            <person name="Zeng Q."/>
            <person name="Koehrsen M."/>
            <person name="Alvarado L."/>
            <person name="Berlin A."/>
            <person name="Bochicchio J."/>
            <person name="Borenstein D."/>
            <person name="Chapman S.B."/>
            <person name="Chen Z."/>
            <person name="Engels R."/>
            <person name="Freedman E."/>
            <person name="Gellesch M."/>
            <person name="Goldberg J."/>
            <person name="Griggs A."/>
            <person name="Gujja S."/>
            <person name="Heilman E."/>
            <person name="Heiman D."/>
            <person name="Hepburn T."/>
            <person name="Howarth C."/>
            <person name="Jen D."/>
            <person name="Larson L."/>
            <person name="Mehta T."/>
            <person name="Park D."/>
            <person name="Pearson M."/>
            <person name="Roberts A."/>
            <person name="Saif S."/>
            <person name="Shea T."/>
            <person name="Shenoy N."/>
            <person name="Sisk P."/>
            <person name="Stolte C."/>
            <person name="Sykes S."/>
            <person name="Thomson T."/>
            <person name="Walk T."/>
            <person name="White J."/>
            <person name="Yandava C."/>
            <person name="Sibley C.D."/>
            <person name="Field T.R."/>
            <person name="Grinwis M."/>
            <person name="Eshaghurshan C.S."/>
            <person name="Surette M.G."/>
            <person name="Haas B."/>
            <person name="Nusbaum C."/>
            <person name="Birren B."/>
        </authorList>
    </citation>
    <scope>NUCLEOTIDE SEQUENCE [LARGE SCALE GENOMIC DNA]</scope>
    <source>
        <strain evidence="2 3">C735</strain>
    </source>
</reference>
<dbReference type="AlphaFoldDB" id="D7NEI2"/>
<dbReference type="EMBL" id="GL349570">
    <property type="protein sequence ID" value="EFI47964.1"/>
    <property type="molecule type" value="Genomic_DNA"/>
</dbReference>
<dbReference type="RefSeq" id="WP_004378246.1">
    <property type="nucleotide sequence ID" value="NZ_GL349570.1"/>
</dbReference>
<evidence type="ECO:0000256" key="1">
    <source>
        <dbReference type="SAM" id="SignalP"/>
    </source>
</evidence>
<organism evidence="2 3">
    <name type="scientific">Segatella oris C735</name>
    <dbReference type="NCBI Taxonomy" id="563008"/>
    <lineage>
        <taxon>Bacteria</taxon>
        <taxon>Pseudomonadati</taxon>
        <taxon>Bacteroidota</taxon>
        <taxon>Bacteroidia</taxon>
        <taxon>Bacteroidales</taxon>
        <taxon>Prevotellaceae</taxon>
        <taxon>Segatella</taxon>
    </lineage>
</organism>
<keyword evidence="1" id="KW-0732">Signal</keyword>
<feature type="signal peptide" evidence="1">
    <location>
        <begin position="1"/>
        <end position="20"/>
    </location>
</feature>
<proteinExistence type="predicted"/>
<accession>D7NEI2</accession>
<gene>
    <name evidence="2" type="ORF">HMPREF0665_01960</name>
</gene>
<evidence type="ECO:0000313" key="2">
    <source>
        <dbReference type="EMBL" id="EFI47964.1"/>
    </source>
</evidence>
<sequence length="919" mass="100335">MKKQVLTLGIGLLSATLLNAQTSPWPGHAVGNGGEFYLYNVATGLWLQNNNTVKDGWATAVNVGTRGLPITLEKTGPKTFKLRSTFRGGNGVSNKIGDAGLLYWDMPAENVGAWDISPADNFQSIHGYWLECDAMVLGADNNLLTTDKDKNSVWQLVTREERIADAKAKASVEHPVDVTWLIDAPDLATKNTTYKLDFTAAPHTEHSTYQGGWNIVKANTIQEFWNTQTFDYHQTINGLPNGTYKFSVRGYYRDGSSETRDYTMYGYGADKFANGTEQLRATYYANGTSAPIMSLYAGAKTAPEEGFSFQAEREGGQGSGLYVPNTPHEANYALWQGNYQNAEITVTVTDGTLKFGVRKEAGVVDDWCVISDFSLKYLGSKVLQTAEEALKGLKAIIATTKAFKGAVAPALNKQYTDAIQAADKALTSTDPVAINTATSALQKAYDAVAACAENYEALAKTVEICKTANKNNDTQFSTAIAEAENVAKTATADTDMKLALVNLRVARKIAAADKLPDIYKGAAAGAGEFYFYNIASQKFLMGGSDWNTHAAVDIPGVLFTVTAEGDGFTINRFGGKDGNYLGYNGYTDIPGKDVWAFIPVAGKKNVYNIVKGDNHAQGLAFAPQSNTDADEMMDKEFWNTVSVEAAVAKNANAEWKLVTKAERDALLATATETRPVDATHLLASPGFNRPAMLEGWITDNRSDFKDANLGVIDRGRRTNPVCEAYYQQMFEVNQVVSNLPEGYYQVNVTGYYRDGSREDLQQKVANGTTPARHAMLYIEYKGKGNEVALPSIAAGINQCPGIGWKGAAGEQPDNVMDAAEYFESGLYKVYTRIIKVGPEGELTIGVTKDKQVDSDWAVFDNFRLTYFGKHVSQEIIDGINTVKNNSIENGKIYNLQGMEVKRPLKRGIYICNGKKFIVK</sequence>
<dbReference type="HOGENOM" id="CLU_317097_0_0_10"/>
<feature type="chain" id="PRO_5003104959" evidence="1">
    <location>
        <begin position="21"/>
        <end position="919"/>
    </location>
</feature>
<keyword evidence="3" id="KW-1185">Reference proteome</keyword>
<name>D7NEI2_9BACT</name>